<protein>
    <submittedName>
        <fullName evidence="1">Uncharacterized protein</fullName>
    </submittedName>
</protein>
<comment type="caution">
    <text evidence="1">The sequence shown here is derived from an EMBL/GenBank/DDBJ whole genome shotgun (WGS) entry which is preliminary data.</text>
</comment>
<sequence length="96" mass="11361">MKVRCSKLDSAAVLIEKGKNCEYQLDLYKQMQGHYQNLTRLYESDNLMYVDTLFKLRVKLYDYEGLIRYQKKKIKHKNQKLGGSVAFNILLLLLLL</sequence>
<dbReference type="Proteomes" id="UP000245489">
    <property type="component" value="Unassembled WGS sequence"/>
</dbReference>
<evidence type="ECO:0000313" key="1">
    <source>
        <dbReference type="EMBL" id="PWK27167.1"/>
    </source>
</evidence>
<evidence type="ECO:0000313" key="2">
    <source>
        <dbReference type="Proteomes" id="UP000245489"/>
    </source>
</evidence>
<name>A0A316E9V1_9BACT</name>
<organism evidence="1 2">
    <name type="scientific">Arcicella aurantiaca</name>
    <dbReference type="NCBI Taxonomy" id="591202"/>
    <lineage>
        <taxon>Bacteria</taxon>
        <taxon>Pseudomonadati</taxon>
        <taxon>Bacteroidota</taxon>
        <taxon>Cytophagia</taxon>
        <taxon>Cytophagales</taxon>
        <taxon>Flectobacillaceae</taxon>
        <taxon>Arcicella</taxon>
    </lineage>
</organism>
<reference evidence="1 2" key="1">
    <citation type="submission" date="2018-05" db="EMBL/GenBank/DDBJ databases">
        <title>Genomic Encyclopedia of Archaeal and Bacterial Type Strains, Phase II (KMG-II): from individual species to whole genera.</title>
        <authorList>
            <person name="Goeker M."/>
        </authorList>
    </citation>
    <scope>NUCLEOTIDE SEQUENCE [LARGE SCALE GENOMIC DNA]</scope>
    <source>
        <strain evidence="1 2">DSM 22214</strain>
    </source>
</reference>
<dbReference type="AlphaFoldDB" id="A0A316E9V1"/>
<dbReference type="EMBL" id="QGGO01000008">
    <property type="protein sequence ID" value="PWK27167.1"/>
    <property type="molecule type" value="Genomic_DNA"/>
</dbReference>
<gene>
    <name evidence="1" type="ORF">LV89_01982</name>
</gene>
<proteinExistence type="predicted"/>
<keyword evidence="2" id="KW-1185">Reference proteome</keyword>
<accession>A0A316E9V1</accession>